<feature type="non-terminal residue" evidence="2">
    <location>
        <position position="1"/>
    </location>
</feature>
<evidence type="ECO:0000313" key="3">
    <source>
        <dbReference type="Proteomes" id="UP000437068"/>
    </source>
</evidence>
<accession>A0A6A4AP03</accession>
<feature type="compositionally biased region" description="Gly residues" evidence="1">
    <location>
        <begin position="36"/>
        <end position="45"/>
    </location>
</feature>
<reference evidence="2 3" key="1">
    <citation type="submission" date="2018-08" db="EMBL/GenBank/DDBJ databases">
        <title>Genomic investigation of the strawberry pathogen Phytophthora fragariae indicates pathogenicity is determined by transcriptional variation in three key races.</title>
        <authorList>
            <person name="Adams T.M."/>
            <person name="Armitage A.D."/>
            <person name="Sobczyk M.K."/>
            <person name="Bates H.J."/>
            <person name="Dunwell J.M."/>
            <person name="Nellist C.F."/>
            <person name="Harrison R.J."/>
        </authorList>
    </citation>
    <scope>NUCLEOTIDE SEQUENCE [LARGE SCALE GENOMIC DNA]</scope>
    <source>
        <strain evidence="2 3">A4</strain>
    </source>
</reference>
<proteinExistence type="predicted"/>
<dbReference type="Proteomes" id="UP000437068">
    <property type="component" value="Unassembled WGS sequence"/>
</dbReference>
<dbReference type="AlphaFoldDB" id="A0A6A4AP03"/>
<comment type="caution">
    <text evidence="2">The sequence shown here is derived from an EMBL/GenBank/DDBJ whole genome shotgun (WGS) entry which is preliminary data.</text>
</comment>
<dbReference type="EMBL" id="QXGE01009631">
    <property type="protein sequence ID" value="KAE9260525.1"/>
    <property type="molecule type" value="Genomic_DNA"/>
</dbReference>
<evidence type="ECO:0000313" key="2">
    <source>
        <dbReference type="EMBL" id="KAE9260525.1"/>
    </source>
</evidence>
<name>A0A6A4AP03_9STRA</name>
<organism evidence="2 3">
    <name type="scientific">Phytophthora fragariae</name>
    <dbReference type="NCBI Taxonomy" id="53985"/>
    <lineage>
        <taxon>Eukaryota</taxon>
        <taxon>Sar</taxon>
        <taxon>Stramenopiles</taxon>
        <taxon>Oomycota</taxon>
        <taxon>Peronosporomycetes</taxon>
        <taxon>Peronosporales</taxon>
        <taxon>Peronosporaceae</taxon>
        <taxon>Phytophthora</taxon>
    </lineage>
</organism>
<feature type="region of interest" description="Disordered" evidence="1">
    <location>
        <begin position="25"/>
        <end position="45"/>
    </location>
</feature>
<gene>
    <name evidence="2" type="ORF">PF001_g32690</name>
</gene>
<sequence>QIAYGPGGRPASPGLGVAATHRLGSGAAQEHEGGADRGGTSLGGDGEQNNAVGLAAFGTCSSLALGNAVFDTIHGGGGGAQAALGGDAALGFGGAADSELLLLKQHLDIAATRLSASVVPTISELLLLKQHLDMAATRRSSTAVHADSVVELRKQHVAATRAWASEVPTNSELLLLKQHLDMAATRLSASVVPINPILAPL</sequence>
<protein>
    <submittedName>
        <fullName evidence="2">Uncharacterized protein</fullName>
    </submittedName>
</protein>
<evidence type="ECO:0000256" key="1">
    <source>
        <dbReference type="SAM" id="MobiDB-lite"/>
    </source>
</evidence>